<evidence type="ECO:0000313" key="4">
    <source>
        <dbReference type="Proteomes" id="UP001465976"/>
    </source>
</evidence>
<dbReference type="InterPro" id="IPR010286">
    <property type="entry name" value="METTL16/RlmF"/>
</dbReference>
<name>A0ABR3FTC5_9AGAR</name>
<gene>
    <name evidence="3" type="ORF">V5O48_003425</name>
</gene>
<dbReference type="SUPFAM" id="SSF53335">
    <property type="entry name" value="S-adenosyl-L-methionine-dependent methyltransferases"/>
    <property type="match status" value="1"/>
</dbReference>
<keyword evidence="4" id="KW-1185">Reference proteome</keyword>
<dbReference type="Gene3D" id="3.40.50.150">
    <property type="entry name" value="Vaccinia Virus protein VP39"/>
    <property type="match status" value="1"/>
</dbReference>
<dbReference type="PANTHER" id="PTHR13393:SF0">
    <property type="entry name" value="RNA N6-ADENOSINE-METHYLTRANSFERASE METTL16"/>
    <property type="match status" value="1"/>
</dbReference>
<protein>
    <recommendedName>
        <fullName evidence="5">U6 small nuclear RNA (adenine-(43)-N(6))-methyltransferase</fullName>
    </recommendedName>
</protein>
<dbReference type="InterPro" id="IPR029063">
    <property type="entry name" value="SAM-dependent_MTases_sf"/>
</dbReference>
<accession>A0ABR3FTC5</accession>
<reference evidence="3 4" key="1">
    <citation type="submission" date="2024-02" db="EMBL/GenBank/DDBJ databases">
        <title>A draft genome for the cacao thread blight pathogen Marasmius crinis-equi.</title>
        <authorList>
            <person name="Cohen S.P."/>
            <person name="Baruah I.K."/>
            <person name="Amoako-Attah I."/>
            <person name="Bukari Y."/>
            <person name="Meinhardt L.W."/>
            <person name="Bailey B.A."/>
        </authorList>
    </citation>
    <scope>NUCLEOTIDE SEQUENCE [LARGE SCALE GENOMIC DNA]</scope>
    <source>
        <strain evidence="3 4">GH-76</strain>
    </source>
</reference>
<evidence type="ECO:0000256" key="2">
    <source>
        <dbReference type="ARBA" id="ARBA00022679"/>
    </source>
</evidence>
<keyword evidence="1" id="KW-0489">Methyltransferase</keyword>
<organism evidence="3 4">
    <name type="scientific">Marasmius crinis-equi</name>
    <dbReference type="NCBI Taxonomy" id="585013"/>
    <lineage>
        <taxon>Eukaryota</taxon>
        <taxon>Fungi</taxon>
        <taxon>Dikarya</taxon>
        <taxon>Basidiomycota</taxon>
        <taxon>Agaricomycotina</taxon>
        <taxon>Agaricomycetes</taxon>
        <taxon>Agaricomycetidae</taxon>
        <taxon>Agaricales</taxon>
        <taxon>Marasmiineae</taxon>
        <taxon>Marasmiaceae</taxon>
        <taxon>Marasmius</taxon>
    </lineage>
</organism>
<keyword evidence="2" id="KW-0808">Transferase</keyword>
<sequence length="410" mass="46177">MHPRNLYLNPPDFRKLSETFPPLKPFLQPNSNTVDFHNEDAQRCVTRALLHRDFNLKIQLPTNRLCPPVPNRLNYVLWIQDIVKACQVVEGEEQVTGIDIGTGASAIYPLLACRLESRWKFVVTELDDVSETHARENVESNALDDQIQILKATKSGPLLLPLSDDTQTFDFTMCNPPFYSSAEDVAQSSEAKVSAPNAVCTGAAIEMITEGGESAFVRQMVEESTRFGTRCKWYTSMLGKLSSAAEVVKTLEANSIENYAITEFVQGQTRRWAVGWSFTDIRLPDSVSRIQNPNPLIQRYIPPHNTIRQPAKITDEAFEGIMSGIPGVTVENRPSYFLVKAAGDTWSRAARRKRRNQMDVSEETVRPEPAMICTVVVADDFVEFQWVRGVSRSLFESFCSHVSRKFTSPH</sequence>
<dbReference type="EMBL" id="JBAHYK010000093">
    <property type="protein sequence ID" value="KAL0578575.1"/>
    <property type="molecule type" value="Genomic_DNA"/>
</dbReference>
<proteinExistence type="predicted"/>
<comment type="caution">
    <text evidence="3">The sequence shown here is derived from an EMBL/GenBank/DDBJ whole genome shotgun (WGS) entry which is preliminary data.</text>
</comment>
<evidence type="ECO:0000313" key="3">
    <source>
        <dbReference type="EMBL" id="KAL0578575.1"/>
    </source>
</evidence>
<evidence type="ECO:0008006" key="5">
    <source>
        <dbReference type="Google" id="ProtNLM"/>
    </source>
</evidence>
<dbReference type="Pfam" id="PF05971">
    <property type="entry name" value="Methyltransf_10"/>
    <property type="match status" value="1"/>
</dbReference>
<dbReference type="CDD" id="cd02440">
    <property type="entry name" value="AdoMet_MTases"/>
    <property type="match status" value="1"/>
</dbReference>
<evidence type="ECO:0000256" key="1">
    <source>
        <dbReference type="ARBA" id="ARBA00022603"/>
    </source>
</evidence>
<dbReference type="Proteomes" id="UP001465976">
    <property type="component" value="Unassembled WGS sequence"/>
</dbReference>
<dbReference type="PANTHER" id="PTHR13393">
    <property type="entry name" value="SAM-DEPENDENT METHYLTRANSFERASE"/>
    <property type="match status" value="1"/>
</dbReference>